<dbReference type="SUPFAM" id="SSF53613">
    <property type="entry name" value="Ribokinase-like"/>
    <property type="match status" value="1"/>
</dbReference>
<dbReference type="PROSITE" id="PS00584">
    <property type="entry name" value="PFKB_KINASES_2"/>
    <property type="match status" value="1"/>
</dbReference>
<evidence type="ECO:0000256" key="1">
    <source>
        <dbReference type="ARBA" id="ARBA00010688"/>
    </source>
</evidence>
<evidence type="ECO:0000313" key="6">
    <source>
        <dbReference type="EMBL" id="SPD13622.1"/>
    </source>
</evidence>
<comment type="similarity">
    <text evidence="1">Belongs to the carbohydrate kinase PfkB family.</text>
</comment>
<keyword evidence="3" id="KW-0418">Kinase</keyword>
<dbReference type="GO" id="GO:0016301">
    <property type="term" value="F:kinase activity"/>
    <property type="evidence" value="ECO:0007669"/>
    <property type="project" value="UniProtKB-KW"/>
</dbReference>
<dbReference type="InterPro" id="IPR029056">
    <property type="entry name" value="Ribokinase-like"/>
</dbReference>
<evidence type="ECO:0000259" key="4">
    <source>
        <dbReference type="Pfam" id="PF00294"/>
    </source>
</evidence>
<protein>
    <recommendedName>
        <fullName evidence="4">Carbohydrate kinase PfkB domain-containing protein</fullName>
    </recommendedName>
</protein>
<dbReference type="Pfam" id="PF00294">
    <property type="entry name" value="PfkB"/>
    <property type="match status" value="1"/>
</dbReference>
<dbReference type="AlphaFoldDB" id="A0A2N9EGV3"/>
<evidence type="ECO:0000256" key="3">
    <source>
        <dbReference type="ARBA" id="ARBA00022777"/>
    </source>
</evidence>
<dbReference type="PANTHER" id="PTHR43085">
    <property type="entry name" value="HEXOKINASE FAMILY MEMBER"/>
    <property type="match status" value="1"/>
</dbReference>
<dbReference type="Gene3D" id="3.40.1190.20">
    <property type="match status" value="2"/>
</dbReference>
<name>A0A2N9EGV3_FAGSY</name>
<dbReference type="InterPro" id="IPR050306">
    <property type="entry name" value="PfkB_Carbo_kinase"/>
</dbReference>
<evidence type="ECO:0000256" key="2">
    <source>
        <dbReference type="ARBA" id="ARBA00022679"/>
    </source>
</evidence>
<dbReference type="PANTHER" id="PTHR43085:SF13">
    <property type="entry name" value="INOSITOL 3-KINASE"/>
    <property type="match status" value="1"/>
</dbReference>
<dbReference type="GO" id="GO:0010264">
    <property type="term" value="P:myo-inositol hexakisphosphate biosynthetic process"/>
    <property type="evidence" value="ECO:0007669"/>
    <property type="project" value="TreeGrafter"/>
</dbReference>
<dbReference type="EMBL" id="OIVN01003791">
    <property type="protein sequence ID" value="SPD13622.1"/>
    <property type="molecule type" value="Genomic_DNA"/>
</dbReference>
<evidence type="ECO:0000313" key="5">
    <source>
        <dbReference type="EMBL" id="SPC73985.1"/>
    </source>
</evidence>
<accession>A0A2N9EGV3</accession>
<reference evidence="5" key="1">
    <citation type="submission" date="2018-02" db="EMBL/GenBank/DDBJ databases">
        <authorList>
            <person name="Cohen D.B."/>
            <person name="Kent A.D."/>
        </authorList>
    </citation>
    <scope>NUCLEOTIDE SEQUENCE</scope>
</reference>
<dbReference type="EMBL" id="OIVN01000085">
    <property type="protein sequence ID" value="SPC73985.1"/>
    <property type="molecule type" value="Genomic_DNA"/>
</dbReference>
<feature type="domain" description="Carbohydrate kinase PfkB" evidence="4">
    <location>
        <begin position="203"/>
        <end position="248"/>
    </location>
</feature>
<gene>
    <name evidence="5" type="ORF">FSB_LOCUS1867</name>
    <name evidence="6" type="ORF">FSB_LOCUS41504</name>
</gene>
<keyword evidence="2" id="KW-0808">Transferase</keyword>
<proteinExistence type="inferred from homology"/>
<dbReference type="InterPro" id="IPR011611">
    <property type="entry name" value="PfkB_dom"/>
</dbReference>
<sequence length="351" mass="37798">MVMDQKDSQSQRRGGLIVGNYCHDVLIRDGVVVGETLGGAVAFISAVLDGLSIHYNLVSKVGQDFAHTTCRSPIVIPTSKTTLFHAHFDSDIDGNGNGDRVLKRVTVCDPIGASDLTDSDTKFGFGMAVGVGGEIGPETLERMLDICEVVLVDIQALIREFEGGWDGETRGIERERVFPLVAENRVLEGVGGRGGVYGRGGANQVDPTGAGDSFLGGFVVGLVHGLPVPDSALVGNLFGSLTVSQIGLPNFDSRLLQRVKDDVQRRKMQCISSHDRQGDELRFMKPAGHEQFHASLDAAKITPTCVTQECQWDLSSSPPRAVEKATLPQYAGQPKPVLNSIYEEHIQTVED</sequence>
<organism evidence="5">
    <name type="scientific">Fagus sylvatica</name>
    <name type="common">Beechnut</name>
    <dbReference type="NCBI Taxonomy" id="28930"/>
    <lineage>
        <taxon>Eukaryota</taxon>
        <taxon>Viridiplantae</taxon>
        <taxon>Streptophyta</taxon>
        <taxon>Embryophyta</taxon>
        <taxon>Tracheophyta</taxon>
        <taxon>Spermatophyta</taxon>
        <taxon>Magnoliopsida</taxon>
        <taxon>eudicotyledons</taxon>
        <taxon>Gunneridae</taxon>
        <taxon>Pentapetalae</taxon>
        <taxon>rosids</taxon>
        <taxon>fabids</taxon>
        <taxon>Fagales</taxon>
        <taxon>Fagaceae</taxon>
        <taxon>Fagus</taxon>
    </lineage>
</organism>
<dbReference type="InterPro" id="IPR002173">
    <property type="entry name" value="Carboh/pur_kinase_PfkB_CS"/>
</dbReference>